<dbReference type="OrthoDB" id="190089at2759"/>
<evidence type="ECO:0000313" key="2">
    <source>
        <dbReference type="EMBL" id="EAT47703.1"/>
    </source>
</evidence>
<gene>
    <name evidence="2" type="ORF">AaeL_AAEL001195</name>
</gene>
<dbReference type="HOGENOM" id="CLU_010718_6_2_1"/>
<evidence type="ECO:0000259" key="1">
    <source>
        <dbReference type="SMART" id="SM00587"/>
    </source>
</evidence>
<dbReference type="InterPro" id="IPR004119">
    <property type="entry name" value="EcKL"/>
</dbReference>
<organism evidence="2 3">
    <name type="scientific">Aedes aegypti</name>
    <name type="common">Yellowfever mosquito</name>
    <name type="synonym">Culex aegypti</name>
    <dbReference type="NCBI Taxonomy" id="7159"/>
    <lineage>
        <taxon>Eukaryota</taxon>
        <taxon>Metazoa</taxon>
        <taxon>Ecdysozoa</taxon>
        <taxon>Arthropoda</taxon>
        <taxon>Hexapoda</taxon>
        <taxon>Insecta</taxon>
        <taxon>Pterygota</taxon>
        <taxon>Neoptera</taxon>
        <taxon>Endopterygota</taxon>
        <taxon>Diptera</taxon>
        <taxon>Nematocera</taxon>
        <taxon>Culicoidea</taxon>
        <taxon>Culicidae</taxon>
        <taxon>Culicinae</taxon>
        <taxon>Aedini</taxon>
        <taxon>Aedes</taxon>
        <taxon>Stegomyia</taxon>
    </lineage>
</organism>
<dbReference type="Proteomes" id="UP000682892">
    <property type="component" value="Unassembled WGS sequence"/>
</dbReference>
<dbReference type="KEGG" id="aag:5569079"/>
<feature type="domain" description="CHK kinase-like" evidence="1">
    <location>
        <begin position="135"/>
        <end position="333"/>
    </location>
</feature>
<accession>A0A1S4EY28</accession>
<dbReference type="Pfam" id="PF02958">
    <property type="entry name" value="EcKL"/>
    <property type="match status" value="1"/>
</dbReference>
<dbReference type="SMART" id="SM00587">
    <property type="entry name" value="CHK"/>
    <property type="match status" value="1"/>
</dbReference>
<protein>
    <submittedName>
        <fullName evidence="2">AAEL001195-PA</fullName>
    </submittedName>
</protein>
<name>A0A1S4EY28_AEDAE</name>
<reference evidence="2" key="1">
    <citation type="submission" date="2005-10" db="EMBL/GenBank/DDBJ databases">
        <authorList>
            <person name="Loftus B.J."/>
            <person name="Nene V.M."/>
            <person name="Hannick L.I."/>
            <person name="Bidwell S."/>
            <person name="Haas B."/>
            <person name="Amedeo P."/>
            <person name="Orvis J."/>
            <person name="Wortman J.R."/>
            <person name="White O.R."/>
            <person name="Salzberg S."/>
            <person name="Shumway M."/>
            <person name="Koo H."/>
            <person name="Zhao Y."/>
            <person name="Holmes M."/>
            <person name="Miller J."/>
            <person name="Schatz M."/>
            <person name="Pop M."/>
            <person name="Pai G."/>
            <person name="Utterback T."/>
            <person name="Rogers Y.-H."/>
            <person name="Kravitz S."/>
            <person name="Fraser C.M."/>
        </authorList>
    </citation>
    <scope>NUCLEOTIDE SEQUENCE</scope>
    <source>
        <strain evidence="2">Liverpool</strain>
    </source>
</reference>
<reference evidence="2" key="3">
    <citation type="submission" date="2012-09" db="EMBL/GenBank/DDBJ databases">
        <authorList>
            <consortium name="VectorBase"/>
        </authorList>
    </citation>
    <scope>NUCLEOTIDE SEQUENCE</scope>
    <source>
        <strain evidence="2">Liverpool</strain>
    </source>
</reference>
<dbReference type="PANTHER" id="PTHR11012">
    <property type="entry name" value="PROTEIN KINASE-LIKE DOMAIN-CONTAINING"/>
    <property type="match status" value="1"/>
</dbReference>
<dbReference type="InterPro" id="IPR015897">
    <property type="entry name" value="CHK_kinase-like"/>
</dbReference>
<dbReference type="InterPro" id="IPR011009">
    <property type="entry name" value="Kinase-like_dom_sf"/>
</dbReference>
<dbReference type="OMA" id="EPDEFNC"/>
<sequence>MADQSVFAKLPAYIQDGLKKVASEHGFTDGVYRFEFEDGSSKGDGFMGELFKVFIRENGREDMVILCKTLPNHEIRKQYTISLFNREVEAYNEVLPLIKKFQLDKGIKENSIEGFWSFPKSYYAYCDMRKLEGLIIMEDLREKGFRMWNKLEPVNFDHAILLMEQLGKMHAVSFALKDQQPETFEKFKRFSDPLSQLIMYDPTKGMTRMMNGTCERAIEAFGENDILYKTKIQSVRGVTTDLYIEDAKADEAEPYAVLGHGDCWVNNMMYCYGGENLTPTGIRLIDWQLCRYGSPILDLMYFIFTSTDEKLRADHYEALLSTYYKSLAEHLERLGGDAKRQFPESEFKKQLKRFGKFGMLISFLVLPVICTPNEETPDIEKQMELAKKAKESGVENLDDKKIFSKTEKSDAMFQERMRGIVKDVVRLEYL</sequence>
<dbReference type="SUPFAM" id="SSF56112">
    <property type="entry name" value="Protein kinase-like (PK-like)"/>
    <property type="match status" value="1"/>
</dbReference>
<dbReference type="EMBL" id="CH477210">
    <property type="protein sequence ID" value="EAT47703.1"/>
    <property type="molecule type" value="Genomic_DNA"/>
</dbReference>
<proteinExistence type="predicted"/>
<dbReference type="PANTHER" id="PTHR11012:SF54">
    <property type="entry name" value="CHK KINASE-LIKE DOMAIN-CONTAINING PROTEIN"/>
    <property type="match status" value="1"/>
</dbReference>
<reference evidence="2" key="2">
    <citation type="journal article" date="2007" name="Science">
        <title>Genome sequence of Aedes aegypti, a major arbovirus vector.</title>
        <authorList>
            <person name="Nene V."/>
            <person name="Wortman J.R."/>
            <person name="Lawson D."/>
            <person name="Haas B."/>
            <person name="Kodira C."/>
            <person name="Tu Z.J."/>
            <person name="Loftus B."/>
            <person name="Xi Z."/>
            <person name="Megy K."/>
            <person name="Grabherr M."/>
            <person name="Ren Q."/>
            <person name="Zdobnov E.M."/>
            <person name="Lobo N.F."/>
            <person name="Campbell K.S."/>
            <person name="Brown S.E."/>
            <person name="Bonaldo M.F."/>
            <person name="Zhu J."/>
            <person name="Sinkins S.P."/>
            <person name="Hogenkamp D.G."/>
            <person name="Amedeo P."/>
            <person name="Arensburger P."/>
            <person name="Atkinson P.W."/>
            <person name="Bidwell S."/>
            <person name="Biedler J."/>
            <person name="Birney E."/>
            <person name="Bruggner R.V."/>
            <person name="Costas J."/>
            <person name="Coy M.R."/>
            <person name="Crabtree J."/>
            <person name="Crawford M."/>
            <person name="Debruyn B."/>
            <person name="Decaprio D."/>
            <person name="Eiglmeier K."/>
            <person name="Eisenstadt E."/>
            <person name="El-Dorry H."/>
            <person name="Gelbart W.M."/>
            <person name="Gomes S.L."/>
            <person name="Hammond M."/>
            <person name="Hannick L.I."/>
            <person name="Hogan J.R."/>
            <person name="Holmes M.H."/>
            <person name="Jaffe D."/>
            <person name="Johnston J.S."/>
            <person name="Kennedy R.C."/>
            <person name="Koo H."/>
            <person name="Kravitz S."/>
            <person name="Kriventseva E.V."/>
            <person name="Kulp D."/>
            <person name="Labutti K."/>
            <person name="Lee E."/>
            <person name="Li S."/>
            <person name="Lovin D.D."/>
            <person name="Mao C."/>
            <person name="Mauceli E."/>
            <person name="Menck C.F."/>
            <person name="Miller J.R."/>
            <person name="Montgomery P."/>
            <person name="Mori A."/>
            <person name="Nascimento A.L."/>
            <person name="Naveira H.F."/>
            <person name="Nusbaum C."/>
            <person name="O'leary S."/>
            <person name="Orvis J."/>
            <person name="Pertea M."/>
            <person name="Quesneville H."/>
            <person name="Reidenbach K.R."/>
            <person name="Rogers Y.H."/>
            <person name="Roth C.W."/>
            <person name="Schneider J.R."/>
            <person name="Schatz M."/>
            <person name="Shumway M."/>
            <person name="Stanke M."/>
            <person name="Stinson E.O."/>
            <person name="Tubio J.M."/>
            <person name="Vanzee J.P."/>
            <person name="Verjovski-Almeida S."/>
            <person name="Werner D."/>
            <person name="White O."/>
            <person name="Wyder S."/>
            <person name="Zeng Q."/>
            <person name="Zhao Q."/>
            <person name="Zhao Y."/>
            <person name="Hill C.A."/>
            <person name="Raikhel A.S."/>
            <person name="Soares M.B."/>
            <person name="Knudson D.L."/>
            <person name="Lee N.H."/>
            <person name="Galagan J."/>
            <person name="Salzberg S.L."/>
            <person name="Paulsen I.T."/>
            <person name="Dimopoulos G."/>
            <person name="Collins F.H."/>
            <person name="Birren B."/>
            <person name="Fraser-Liggett C.M."/>
            <person name="Severson D.W."/>
        </authorList>
    </citation>
    <scope>NUCLEOTIDE SEQUENCE [LARGE SCALE GENOMIC DNA]</scope>
    <source>
        <strain evidence="2">Liverpool</strain>
    </source>
</reference>
<dbReference type="Gene3D" id="3.90.1200.10">
    <property type="match status" value="1"/>
</dbReference>
<evidence type="ECO:0000313" key="3">
    <source>
        <dbReference type="Proteomes" id="UP000682892"/>
    </source>
</evidence>
<dbReference type="AlphaFoldDB" id="A0A1S4EY28"/>